<dbReference type="InterPro" id="IPR009078">
    <property type="entry name" value="Ferritin-like_SF"/>
</dbReference>
<evidence type="ECO:0000256" key="1">
    <source>
        <dbReference type="ARBA" id="ARBA00007513"/>
    </source>
</evidence>
<feature type="binding site" evidence="6">
    <location>
        <position position="114"/>
    </location>
    <ligand>
        <name>Fe cation</name>
        <dbReference type="ChEBI" id="CHEBI:24875"/>
        <label>1</label>
    </ligand>
</feature>
<keyword evidence="2 7" id="KW-0409">Iron storage</keyword>
<feature type="binding site" evidence="6">
    <location>
        <position position="111"/>
    </location>
    <ligand>
        <name>Fe cation</name>
        <dbReference type="ChEBI" id="CHEBI:24875"/>
        <label>1</label>
    </ligand>
</feature>
<dbReference type="InterPro" id="IPR008331">
    <property type="entry name" value="Ferritin_DPS_dom"/>
</dbReference>
<dbReference type="InterPro" id="IPR001519">
    <property type="entry name" value="Ferritin"/>
</dbReference>
<comment type="catalytic activity">
    <reaction evidence="7">
        <text>4 Fe(2+) + O2 + 4 H(+) = 4 Fe(3+) + 2 H2O</text>
        <dbReference type="Rhea" id="RHEA:11148"/>
        <dbReference type="ChEBI" id="CHEBI:15377"/>
        <dbReference type="ChEBI" id="CHEBI:15378"/>
        <dbReference type="ChEBI" id="CHEBI:15379"/>
        <dbReference type="ChEBI" id="CHEBI:29033"/>
        <dbReference type="ChEBI" id="CHEBI:29034"/>
        <dbReference type="EC" id="1.16.3.1"/>
    </reaction>
</comment>
<dbReference type="PROSITE" id="PS50905">
    <property type="entry name" value="FERRITIN_LIKE"/>
    <property type="match status" value="1"/>
</dbReference>
<keyword evidence="4 7" id="KW-0560">Oxidoreductase</keyword>
<evidence type="ECO:0000313" key="10">
    <source>
        <dbReference type="EMBL" id="CAE0717009.1"/>
    </source>
</evidence>
<keyword evidence="8" id="KW-0732">Signal</keyword>
<dbReference type="SUPFAM" id="SSF47240">
    <property type="entry name" value="Ferritin-like"/>
    <property type="match status" value="1"/>
</dbReference>
<feature type="binding site" evidence="6">
    <location>
        <position position="157"/>
    </location>
    <ligand>
        <name>Fe cation</name>
        <dbReference type="ChEBI" id="CHEBI:24875"/>
        <label>1</label>
    </ligand>
</feature>
<protein>
    <recommendedName>
        <fullName evidence="7">Ferritin</fullName>
        <ecNumber evidence="7">1.16.3.1</ecNumber>
    </recommendedName>
</protein>
<dbReference type="GO" id="GO:0005737">
    <property type="term" value="C:cytoplasm"/>
    <property type="evidence" value="ECO:0007669"/>
    <property type="project" value="TreeGrafter"/>
</dbReference>
<dbReference type="EC" id="1.16.3.1" evidence="7"/>
<feature type="binding site" evidence="6">
    <location>
        <position position="78"/>
    </location>
    <ligand>
        <name>Fe cation</name>
        <dbReference type="ChEBI" id="CHEBI:24875"/>
        <label>1</label>
    </ligand>
</feature>
<gene>
    <name evidence="10" type="ORF">PAUS00366_LOCUS9761</name>
</gene>
<comment type="similarity">
    <text evidence="1 7">Belongs to the ferritin family.</text>
</comment>
<dbReference type="PANTHER" id="PTHR11431">
    <property type="entry name" value="FERRITIN"/>
    <property type="match status" value="1"/>
</dbReference>
<dbReference type="GO" id="GO:0004322">
    <property type="term" value="F:ferroxidase activity"/>
    <property type="evidence" value="ECO:0007669"/>
    <property type="project" value="UniProtKB-EC"/>
</dbReference>
<evidence type="ECO:0000256" key="8">
    <source>
        <dbReference type="SAM" id="SignalP"/>
    </source>
</evidence>
<keyword evidence="3 6" id="KW-0479">Metal-binding</keyword>
<feature type="domain" description="Ferritin-like diiron" evidence="9">
    <location>
        <begin position="61"/>
        <end position="208"/>
    </location>
</feature>
<reference evidence="10" key="1">
    <citation type="submission" date="2021-01" db="EMBL/GenBank/DDBJ databases">
        <authorList>
            <person name="Corre E."/>
            <person name="Pelletier E."/>
            <person name="Niang G."/>
            <person name="Scheremetjew M."/>
            <person name="Finn R."/>
            <person name="Kale V."/>
            <person name="Holt S."/>
            <person name="Cochrane G."/>
            <person name="Meng A."/>
            <person name="Brown T."/>
            <person name="Cohen L."/>
        </authorList>
    </citation>
    <scope>NUCLEOTIDE SEQUENCE</scope>
    <source>
        <strain evidence="10">10249 10 AB</strain>
    </source>
</reference>
<dbReference type="AlphaFoldDB" id="A0A7S4AIP1"/>
<evidence type="ECO:0000256" key="4">
    <source>
        <dbReference type="ARBA" id="ARBA00023002"/>
    </source>
</evidence>
<accession>A0A7S4AIP1</accession>
<evidence type="ECO:0000256" key="7">
    <source>
        <dbReference type="RuleBase" id="RU361145"/>
    </source>
</evidence>
<dbReference type="CDD" id="cd01055">
    <property type="entry name" value="Nonheme_Ferritin"/>
    <property type="match status" value="1"/>
</dbReference>
<dbReference type="EMBL" id="HBIX01013185">
    <property type="protein sequence ID" value="CAE0717009.1"/>
    <property type="molecule type" value="Transcribed_RNA"/>
</dbReference>
<evidence type="ECO:0000256" key="2">
    <source>
        <dbReference type="ARBA" id="ARBA00022434"/>
    </source>
</evidence>
<dbReference type="GO" id="GO:0008198">
    <property type="term" value="F:ferrous iron binding"/>
    <property type="evidence" value="ECO:0007669"/>
    <property type="project" value="TreeGrafter"/>
</dbReference>
<feature type="binding site" evidence="6">
    <location>
        <position position="190"/>
    </location>
    <ligand>
        <name>Fe cation</name>
        <dbReference type="ChEBI" id="CHEBI:24875"/>
        <label>1</label>
    </ligand>
</feature>
<dbReference type="Pfam" id="PF00210">
    <property type="entry name" value="Ferritin"/>
    <property type="match status" value="1"/>
</dbReference>
<evidence type="ECO:0000256" key="5">
    <source>
        <dbReference type="ARBA" id="ARBA00023004"/>
    </source>
</evidence>
<dbReference type="Gene3D" id="1.20.1260.10">
    <property type="match status" value="1"/>
</dbReference>
<dbReference type="InterPro" id="IPR012347">
    <property type="entry name" value="Ferritin-like"/>
</dbReference>
<organism evidence="10">
    <name type="scientific">Pseudo-nitzschia australis</name>
    <dbReference type="NCBI Taxonomy" id="44445"/>
    <lineage>
        <taxon>Eukaryota</taxon>
        <taxon>Sar</taxon>
        <taxon>Stramenopiles</taxon>
        <taxon>Ochrophyta</taxon>
        <taxon>Bacillariophyta</taxon>
        <taxon>Bacillariophyceae</taxon>
        <taxon>Bacillariophycidae</taxon>
        <taxon>Bacillariales</taxon>
        <taxon>Bacillariaceae</taxon>
        <taxon>Pseudo-nitzschia</taxon>
    </lineage>
</organism>
<dbReference type="GO" id="GO:0008199">
    <property type="term" value="F:ferric iron binding"/>
    <property type="evidence" value="ECO:0007669"/>
    <property type="project" value="InterPro"/>
</dbReference>
<dbReference type="GO" id="GO:0006879">
    <property type="term" value="P:intracellular iron ion homeostasis"/>
    <property type="evidence" value="ECO:0007669"/>
    <property type="project" value="UniProtKB-KW"/>
</dbReference>
<name>A0A7S4AIP1_9STRA</name>
<proteinExistence type="inferred from homology"/>
<evidence type="ECO:0000256" key="3">
    <source>
        <dbReference type="ARBA" id="ARBA00022723"/>
    </source>
</evidence>
<feature type="chain" id="PRO_5030542630" description="Ferritin" evidence="8">
    <location>
        <begin position="26"/>
        <end position="239"/>
    </location>
</feature>
<comment type="function">
    <text evidence="7">Stores iron in a soluble, non-toxic, readily available form. Important for iron homeostasis. Iron is taken up in the ferrous form and deposited as ferric hydroxides after oxidation.</text>
</comment>
<sequence>MVSSSFFFAALALALLDPSPPLATAFGFAISGGSGRKRIHTRSPSSSTSSSLSIASASSLAEPSEELLNLFNKQVTQEFIASQVYLSASIWFDQNDWEGMAAYMRAESAEERVHGLGFVDFANKRNIPLELQAIPAPASCGAWSSPEDVWQSILELEQTNTRSLLNLAEAANACHDFAVLAFLNPFHLSQVNEEDKIGSILAKVTDENRTPGLLRSLDGVSFLVDFDLSVIFIVLSHQN</sequence>
<dbReference type="PANTHER" id="PTHR11431:SF127">
    <property type="entry name" value="BACTERIAL NON-HEME FERRITIN"/>
    <property type="match status" value="1"/>
</dbReference>
<evidence type="ECO:0000256" key="6">
    <source>
        <dbReference type="PIRSR" id="PIRSR601519-1"/>
    </source>
</evidence>
<dbReference type="InterPro" id="IPR009040">
    <property type="entry name" value="Ferritin-like_diiron"/>
</dbReference>
<evidence type="ECO:0000259" key="9">
    <source>
        <dbReference type="PROSITE" id="PS50905"/>
    </source>
</evidence>
<keyword evidence="5 6" id="KW-0408">Iron</keyword>
<dbReference type="GO" id="GO:0006826">
    <property type="term" value="P:iron ion transport"/>
    <property type="evidence" value="ECO:0007669"/>
    <property type="project" value="InterPro"/>
</dbReference>
<feature type="signal peptide" evidence="8">
    <location>
        <begin position="1"/>
        <end position="25"/>
    </location>
</feature>
<dbReference type="InterPro" id="IPR041719">
    <property type="entry name" value="Ferritin_prok"/>
</dbReference>